<comment type="similarity">
    <text evidence="2 6">Belongs to the GDT1 family.</text>
</comment>
<dbReference type="GO" id="GO:0016020">
    <property type="term" value="C:membrane"/>
    <property type="evidence" value="ECO:0007669"/>
    <property type="project" value="UniProtKB-SubCell"/>
</dbReference>
<dbReference type="GO" id="GO:0032468">
    <property type="term" value="P:Golgi calcium ion homeostasis"/>
    <property type="evidence" value="ECO:0007669"/>
    <property type="project" value="TreeGrafter"/>
</dbReference>
<sequence>VKTSLHPTDDPPNQTTTTPLHTPLHSILHIVYNIYTMSAVTTLLSSILPAYKGGFWKGFTGGVAMILATEIGDKTFFIAAVLSMSHPRTAVFSGAISSLYVMTVLSTMMGLVLPQFLEPKHTHLMGGFLFFYFGIKLLWDSRSMQTHQVSEELEEVEEELLHPKKDDGDDTALEQMEAAGDVANKSKQKTFTQVVLQSFMLTFLAEWGDRSQIATIALAAAKDPYGVTLGGCLGHTMCTGLAVVGGRMLAARISEKTVSLVGGLIFLVFGVHSFFFES</sequence>
<evidence type="ECO:0000256" key="2">
    <source>
        <dbReference type="ARBA" id="ARBA00009190"/>
    </source>
</evidence>
<dbReference type="AlphaFoldDB" id="A0A7R9ZR93"/>
<organism evidence="7">
    <name type="scientific">Craspedostauros australis</name>
    <dbReference type="NCBI Taxonomy" id="1486917"/>
    <lineage>
        <taxon>Eukaryota</taxon>
        <taxon>Sar</taxon>
        <taxon>Stramenopiles</taxon>
        <taxon>Ochrophyta</taxon>
        <taxon>Bacillariophyta</taxon>
        <taxon>Bacillariophyceae</taxon>
        <taxon>Bacillariophycidae</taxon>
        <taxon>Naviculales</taxon>
        <taxon>Naviculaceae</taxon>
        <taxon>Craspedostauros</taxon>
    </lineage>
</organism>
<dbReference type="InterPro" id="IPR001727">
    <property type="entry name" value="GDT1-like"/>
</dbReference>
<feature type="transmembrane region" description="Helical" evidence="6">
    <location>
        <begin position="63"/>
        <end position="82"/>
    </location>
</feature>
<keyword evidence="4 6" id="KW-1133">Transmembrane helix</keyword>
<feature type="non-terminal residue" evidence="7">
    <location>
        <position position="1"/>
    </location>
</feature>
<dbReference type="InterPro" id="IPR049555">
    <property type="entry name" value="GDT1-like_CS"/>
</dbReference>
<evidence type="ECO:0000256" key="6">
    <source>
        <dbReference type="RuleBase" id="RU365102"/>
    </source>
</evidence>
<keyword evidence="5 6" id="KW-0472">Membrane</keyword>
<protein>
    <recommendedName>
        <fullName evidence="6">GDT1 family protein</fullName>
    </recommendedName>
</protein>
<evidence type="ECO:0000256" key="4">
    <source>
        <dbReference type="ARBA" id="ARBA00022989"/>
    </source>
</evidence>
<evidence type="ECO:0000256" key="3">
    <source>
        <dbReference type="ARBA" id="ARBA00022692"/>
    </source>
</evidence>
<reference evidence="7" key="1">
    <citation type="submission" date="2021-01" db="EMBL/GenBank/DDBJ databases">
        <authorList>
            <person name="Corre E."/>
            <person name="Pelletier E."/>
            <person name="Niang G."/>
            <person name="Scheremetjew M."/>
            <person name="Finn R."/>
            <person name="Kale V."/>
            <person name="Holt S."/>
            <person name="Cochrane G."/>
            <person name="Meng A."/>
            <person name="Brown T."/>
            <person name="Cohen L."/>
        </authorList>
    </citation>
    <scope>NUCLEOTIDE SEQUENCE</scope>
    <source>
        <strain evidence="7">CCMP3328</strain>
    </source>
</reference>
<dbReference type="GO" id="GO:0015085">
    <property type="term" value="F:calcium ion transmembrane transporter activity"/>
    <property type="evidence" value="ECO:0007669"/>
    <property type="project" value="TreeGrafter"/>
</dbReference>
<dbReference type="PANTHER" id="PTHR12608:SF1">
    <property type="entry name" value="TRANSMEMBRANE PROTEIN 165"/>
    <property type="match status" value="1"/>
</dbReference>
<feature type="transmembrane region" description="Helical" evidence="6">
    <location>
        <begin position="123"/>
        <end position="139"/>
    </location>
</feature>
<dbReference type="GO" id="GO:0005384">
    <property type="term" value="F:manganese ion transmembrane transporter activity"/>
    <property type="evidence" value="ECO:0007669"/>
    <property type="project" value="TreeGrafter"/>
</dbReference>
<gene>
    <name evidence="7" type="ORF">CAUS1442_LOCUS13147</name>
</gene>
<dbReference type="GO" id="GO:0032472">
    <property type="term" value="P:Golgi calcium ion transport"/>
    <property type="evidence" value="ECO:0007669"/>
    <property type="project" value="TreeGrafter"/>
</dbReference>
<evidence type="ECO:0000313" key="7">
    <source>
        <dbReference type="EMBL" id="CAD8341012.1"/>
    </source>
</evidence>
<dbReference type="GO" id="GO:0005794">
    <property type="term" value="C:Golgi apparatus"/>
    <property type="evidence" value="ECO:0007669"/>
    <property type="project" value="TreeGrafter"/>
</dbReference>
<dbReference type="EMBL" id="HBEF01021257">
    <property type="protein sequence ID" value="CAD8341012.1"/>
    <property type="molecule type" value="Transcribed_RNA"/>
</dbReference>
<evidence type="ECO:0000256" key="1">
    <source>
        <dbReference type="ARBA" id="ARBA00004141"/>
    </source>
</evidence>
<dbReference type="Pfam" id="PF01169">
    <property type="entry name" value="GDT1"/>
    <property type="match status" value="2"/>
</dbReference>
<comment type="subcellular location">
    <subcellularLocation>
        <location evidence="1 6">Membrane</location>
        <topology evidence="1 6">Multi-pass membrane protein</topology>
    </subcellularLocation>
</comment>
<feature type="transmembrane region" description="Helical" evidence="6">
    <location>
        <begin position="257"/>
        <end position="276"/>
    </location>
</feature>
<dbReference type="PROSITE" id="PS01214">
    <property type="entry name" value="UPF0016"/>
    <property type="match status" value="1"/>
</dbReference>
<name>A0A7R9ZR93_9STRA</name>
<dbReference type="PANTHER" id="PTHR12608">
    <property type="entry name" value="TRANSMEMBRANE PROTEIN HTP-1 RELATED"/>
    <property type="match status" value="1"/>
</dbReference>
<evidence type="ECO:0000256" key="5">
    <source>
        <dbReference type="ARBA" id="ARBA00023136"/>
    </source>
</evidence>
<accession>A0A7R9ZR93</accession>
<feature type="transmembrane region" description="Helical" evidence="6">
    <location>
        <begin position="30"/>
        <end position="51"/>
    </location>
</feature>
<feature type="transmembrane region" description="Helical" evidence="6">
    <location>
        <begin position="94"/>
        <end position="117"/>
    </location>
</feature>
<proteinExistence type="inferred from homology"/>
<keyword evidence="3 6" id="KW-0812">Transmembrane</keyword>